<evidence type="ECO:0000313" key="3">
    <source>
        <dbReference type="EMBL" id="SOC30005.1"/>
    </source>
</evidence>
<sequence length="133" mass="14802">MRSLKFAVVGLLALVVAACRTAPVQNVSSQPFPADAAKLSMAQIEESIIKAAGDREWIVQRKAEGELIATYSPRDHLAKVEIDFDQSEFSISYVDSTNLNYDGTSIHYNYNRWVNNLRQDILREVSAKAALAQ</sequence>
<evidence type="ECO:0000313" key="2">
    <source>
        <dbReference type="EMBL" id="RCK50149.1"/>
    </source>
</evidence>
<evidence type="ECO:0000313" key="5">
    <source>
        <dbReference type="Proteomes" id="UP000252266"/>
    </source>
</evidence>
<dbReference type="EMBL" id="OBMM01000008">
    <property type="protein sequence ID" value="SOC30005.1"/>
    <property type="molecule type" value="Genomic_DNA"/>
</dbReference>
<evidence type="ECO:0008006" key="6">
    <source>
        <dbReference type="Google" id="ProtNLM"/>
    </source>
</evidence>
<dbReference type="RefSeq" id="WP_062959072.1">
    <property type="nucleotide sequence ID" value="NZ_JALLPZ010000004.1"/>
</dbReference>
<reference evidence="3 4" key="2">
    <citation type="submission" date="2017-08" db="EMBL/GenBank/DDBJ databases">
        <authorList>
            <person name="de Groot N.N."/>
        </authorList>
    </citation>
    <scope>NUCLEOTIDE SEQUENCE [LARGE SCALE GENOMIC DNA]</scope>
    <source>
        <strain evidence="3 4">USBA 78</strain>
    </source>
</reference>
<proteinExistence type="predicted"/>
<dbReference type="AlphaFoldDB" id="A0A154KW61"/>
<dbReference type="Proteomes" id="UP000219068">
    <property type="component" value="Unassembled WGS sequence"/>
</dbReference>
<feature type="chain" id="PRO_5015051455" description="Lipoprotein" evidence="1">
    <location>
        <begin position="22"/>
        <end position="133"/>
    </location>
</feature>
<dbReference type="Proteomes" id="UP000252266">
    <property type="component" value="Unassembled WGS sequence"/>
</dbReference>
<evidence type="ECO:0000256" key="1">
    <source>
        <dbReference type="SAM" id="SignalP"/>
    </source>
</evidence>
<gene>
    <name evidence="3" type="ORF">SAMN05428964_10841</name>
    <name evidence="2" type="ORF">TH44_12930</name>
</gene>
<dbReference type="EMBL" id="JPWJ01000006">
    <property type="protein sequence ID" value="RCK50149.1"/>
    <property type="molecule type" value="Genomic_DNA"/>
</dbReference>
<reference evidence="2 5" key="1">
    <citation type="submission" date="2014-07" db="EMBL/GenBank/DDBJ databases">
        <title>Draft genome sequence of Thalassospira xiamenensis IB13.</title>
        <authorList>
            <person name="Lai Q."/>
            <person name="Shao Z."/>
        </authorList>
    </citation>
    <scope>NUCLEOTIDE SEQUENCE [LARGE SCALE GENOMIC DNA]</scope>
    <source>
        <strain evidence="2 5">IB13</strain>
    </source>
</reference>
<evidence type="ECO:0000313" key="4">
    <source>
        <dbReference type="Proteomes" id="UP000219068"/>
    </source>
</evidence>
<name>A0A154KW61_9PROT</name>
<protein>
    <recommendedName>
        <fullName evidence="6">Lipoprotein</fullName>
    </recommendedName>
</protein>
<dbReference type="PROSITE" id="PS51257">
    <property type="entry name" value="PROKAR_LIPOPROTEIN"/>
    <property type="match status" value="1"/>
</dbReference>
<accession>A0A154KW61</accession>
<organism evidence="2 5">
    <name type="scientific">Thalassospira xiamenensis</name>
    <dbReference type="NCBI Taxonomy" id="220697"/>
    <lineage>
        <taxon>Bacteria</taxon>
        <taxon>Pseudomonadati</taxon>
        <taxon>Pseudomonadota</taxon>
        <taxon>Alphaproteobacteria</taxon>
        <taxon>Rhodospirillales</taxon>
        <taxon>Thalassospiraceae</taxon>
        <taxon>Thalassospira</taxon>
    </lineage>
</organism>
<feature type="signal peptide" evidence="1">
    <location>
        <begin position="1"/>
        <end position="21"/>
    </location>
</feature>
<keyword evidence="1" id="KW-0732">Signal</keyword>